<feature type="repeat" description="Filamin" evidence="3">
    <location>
        <begin position="236"/>
        <end position="333"/>
    </location>
</feature>
<dbReference type="CDD" id="cd21229">
    <property type="entry name" value="CH_jitterbug-like_rpt2"/>
    <property type="match status" value="1"/>
</dbReference>
<dbReference type="CTD" id="20248506"/>
<feature type="repeat" description="Filamin" evidence="3">
    <location>
        <begin position="818"/>
        <end position="891"/>
    </location>
</feature>
<name>V4CAL0_LOTGI</name>
<dbReference type="GO" id="GO:0051015">
    <property type="term" value="F:actin filament binding"/>
    <property type="evidence" value="ECO:0007669"/>
    <property type="project" value="InterPro"/>
</dbReference>
<dbReference type="InterPro" id="IPR013783">
    <property type="entry name" value="Ig-like_fold"/>
</dbReference>
<dbReference type="Pfam" id="PF00630">
    <property type="entry name" value="Filamin"/>
    <property type="match status" value="16"/>
</dbReference>
<feature type="repeat" description="Filamin" evidence="3">
    <location>
        <begin position="1249"/>
        <end position="1343"/>
    </location>
</feature>
<dbReference type="STRING" id="225164.V4CAL0"/>
<dbReference type="CDD" id="cd21185">
    <property type="entry name" value="CH_jitterbug-like_rpt3"/>
    <property type="match status" value="1"/>
</dbReference>
<feature type="repeat" description="Filamin" evidence="3">
    <location>
        <begin position="1639"/>
        <end position="1710"/>
    </location>
</feature>
<dbReference type="PANTHER" id="PTHR38537">
    <property type="entry name" value="JITTERBUG, ISOFORM N"/>
    <property type="match status" value="1"/>
</dbReference>
<dbReference type="PROSITE" id="PS50021">
    <property type="entry name" value="CH"/>
    <property type="match status" value="1"/>
</dbReference>
<dbReference type="KEGG" id="lgi:LOTGIDRAFT_231195"/>
<feature type="repeat" description="Filamin" evidence="3">
    <location>
        <begin position="433"/>
        <end position="512"/>
    </location>
</feature>
<dbReference type="InterPro" id="IPR044801">
    <property type="entry name" value="Filamin"/>
</dbReference>
<evidence type="ECO:0000256" key="2">
    <source>
        <dbReference type="ARBA" id="ARBA00022737"/>
    </source>
</evidence>
<dbReference type="OMA" id="REFDIPM"/>
<keyword evidence="6" id="KW-1185">Reference proteome</keyword>
<feature type="repeat" description="Filamin" evidence="3">
    <location>
        <begin position="1714"/>
        <end position="1800"/>
    </location>
</feature>
<dbReference type="SMART" id="SM00033">
    <property type="entry name" value="CH"/>
    <property type="match status" value="2"/>
</dbReference>
<feature type="repeat" description="Filamin" evidence="3">
    <location>
        <begin position="623"/>
        <end position="713"/>
    </location>
</feature>
<dbReference type="InterPro" id="IPR036872">
    <property type="entry name" value="CH_dom_sf"/>
</dbReference>
<dbReference type="PROSITE" id="PS50194">
    <property type="entry name" value="FILAMIN_REPEAT"/>
    <property type="match status" value="17"/>
</dbReference>
<dbReference type="RefSeq" id="XP_009050461.1">
    <property type="nucleotide sequence ID" value="XM_009052213.1"/>
</dbReference>
<gene>
    <name evidence="5" type="ORF">LOTGIDRAFT_231195</name>
</gene>
<feature type="repeat" description="Filamin" evidence="3">
    <location>
        <begin position="1068"/>
        <end position="1162"/>
    </location>
</feature>
<protein>
    <recommendedName>
        <fullName evidence="4">Calponin-homology (CH) domain-containing protein</fullName>
    </recommendedName>
</protein>
<feature type="repeat" description="Filamin" evidence="3">
    <location>
        <begin position="886"/>
        <end position="981"/>
    </location>
</feature>
<dbReference type="Pfam" id="PF00307">
    <property type="entry name" value="CH"/>
    <property type="match status" value="2"/>
</dbReference>
<dbReference type="GeneID" id="20248506"/>
<feature type="repeat" description="Filamin" evidence="3">
    <location>
        <begin position="510"/>
        <end position="625"/>
    </location>
</feature>
<evidence type="ECO:0000313" key="6">
    <source>
        <dbReference type="Proteomes" id="UP000030746"/>
    </source>
</evidence>
<organism evidence="5 6">
    <name type="scientific">Lottia gigantea</name>
    <name type="common">Giant owl limpet</name>
    <dbReference type="NCBI Taxonomy" id="225164"/>
    <lineage>
        <taxon>Eukaryota</taxon>
        <taxon>Metazoa</taxon>
        <taxon>Spiralia</taxon>
        <taxon>Lophotrochozoa</taxon>
        <taxon>Mollusca</taxon>
        <taxon>Gastropoda</taxon>
        <taxon>Patellogastropoda</taxon>
        <taxon>Lottioidea</taxon>
        <taxon>Lottiidae</taxon>
        <taxon>Lottia</taxon>
    </lineage>
</organism>
<keyword evidence="2" id="KW-0677">Repeat</keyword>
<dbReference type="PANTHER" id="PTHR38537:SF13">
    <property type="entry name" value="JITTERBUG, ISOFORM N"/>
    <property type="match status" value="1"/>
</dbReference>
<feature type="domain" description="Calponin-homology (CH)" evidence="4">
    <location>
        <begin position="38"/>
        <end position="141"/>
    </location>
</feature>
<feature type="repeat" description="Filamin" evidence="3">
    <location>
        <begin position="1160"/>
        <end position="1251"/>
    </location>
</feature>
<accession>V4CAL0</accession>
<dbReference type="InterPro" id="IPR001298">
    <property type="entry name" value="Filamin/ABP280_rpt"/>
</dbReference>
<comment type="similarity">
    <text evidence="1">Belongs to the filamin family.</text>
</comment>
<evidence type="ECO:0000256" key="3">
    <source>
        <dbReference type="PROSITE-ProRule" id="PRU00087"/>
    </source>
</evidence>
<feature type="repeat" description="Filamin" evidence="3">
    <location>
        <begin position="711"/>
        <end position="804"/>
    </location>
</feature>
<dbReference type="Gene3D" id="1.10.418.10">
    <property type="entry name" value="Calponin-like domain"/>
    <property type="match status" value="3"/>
</dbReference>
<dbReference type="InterPro" id="IPR017868">
    <property type="entry name" value="Filamin/ABP280_repeat-like"/>
</dbReference>
<dbReference type="OrthoDB" id="18740at2759"/>
<feature type="repeat" description="Filamin" evidence="3">
    <location>
        <begin position="1430"/>
        <end position="1523"/>
    </location>
</feature>
<evidence type="ECO:0000313" key="5">
    <source>
        <dbReference type="EMBL" id="ESO98829.1"/>
    </source>
</evidence>
<dbReference type="InterPro" id="IPR001715">
    <property type="entry name" value="CH_dom"/>
</dbReference>
<dbReference type="GO" id="GO:0030036">
    <property type="term" value="P:actin cytoskeleton organization"/>
    <property type="evidence" value="ECO:0007669"/>
    <property type="project" value="InterPro"/>
</dbReference>
<dbReference type="EMBL" id="KB201205">
    <property type="protein sequence ID" value="ESO98829.1"/>
    <property type="molecule type" value="Genomic_DNA"/>
</dbReference>
<feature type="repeat" description="Filamin" evidence="3">
    <location>
        <begin position="978"/>
        <end position="1070"/>
    </location>
</feature>
<sequence>MIDRNTTGSEDIVNGNQKLILGLIWHLILRYQIGKTKFPPKKLMLAWLQAVIPDCNISNFTSDWNDGVALHALLEYCKPGLCPNWKQLSRQNRLENCSNAMHVAKNEFNIPIIVRPEDFSSPHLDDLSGMTYLSYYMTVDSPGYHATLRDVRSLLKHGSINNFTTDWHDGKLLCNITKSLGVEPQGWPNMTSNNVENLQAGMDSAKKLGIEPILSAKEMSDPDVEHLGIMAYAAYFTRLTPRKVVAEKASVNGDFSNVQVGQEKSFRVSVDSDVLPHDVRAEIIGPDSIVPVRMNWSGKTANCTFTPTETGNHKLNVYCEGQVISECPINFKVTSDRSRVSCRPIERCPMGVVTDMKVDTSAAGRGNVQIEARSPSGRVHNLPVSDNGGIHNGNFNPTEVGEWQMNVTYDGQHVGGSPYTVKVFDPNAVDVYGLDGGAVGKALAFNVDSSRAGDGDLDVTVNYQGQNIPCYTTQESNGHHKINFTPQGAGSYKVNVRFAGEEVPKSPFTLEIVDSSMVSVTGDGLSLVPVNRPATFNVQTQGAGGGNINVDVVFFILTLNKEKYFEICTCDLNLAPNGKKISKKIIKENEENYRIEYYPEEAGDYKITVYFYDQPLRGSPFTCKVYDLGKLTVRNMPKTVLAGNLVLFDIDASLAGSGNIEIRVNEGRVACSVENKGGHQFVASFLPEAPITHYVEMTFNNAPVDGSAWKVYVMDPQQITASGSGLELIPINHRAHFKIHSDGSPLDDVKIIVKAPNDETITSNITLIGDDIRVEYTPTEVGDHEIRVICGESQVNGSPFIAKAYDTSAIVVDPPDDGYVNKPIYFSIDVQDAGEGQLQIMVNNGNLPNEVEVQDDGIYSISFIPVESGPQTIDISFNEEHLPGTPLTCNARDLSLAMVNINPVEIVNRQTEFVIQTKGNEQFNCAAQVFSPMGQKVPVQITGNSASGFRVEYTPRDIGTYTVTASLAGIPIKGSPFRVKSFDPTQVKVSKMPQGIVGIPCKFIVDASSAGEGTLELTVGAHGRNIPNQARSLGGGRYEVSFVGRQAVKHQANITYNGIPVPGCPFEIDFLDASRITADGEGLSLVSCHRSANFTVHAPGAAMPDLSVRVMSPDGRETPARIRQKNDDTFSVEWTPHMIGDHRVVVEYAEMSINGSPYIVKAFDASMVKVSHIGQGYLGRPVPFTLDASEAGDGNLEIQVTADHDSVPNYVRQDGDMSFKVSFTPQKARTHHVNIRFNGEPVPGSPFQCRILDSDRVIVSNDSVKQIPSGVLASFKVDPQDAGEGDLEVKVISPTGHEIPARISGSSHSNYKVDYTPQEIGRYKVYVEYGGVEVKGSPFISNVYDPSLVKVEYPNRAYLGRPIYFHVDASAAGQGELAAEIKSHGQLVPSQFREVGVGRYELSFTPKDMSTHNVTALFNNYPIPGSPFHVDVIDTSSVTMSGQGLRSAQVYRETWFNLDLHGMDDTDLDVQIVSPSGHELPCKLSRKGHICRAEFTPMEVGSHFIDVFFAGNKLHGSPFISHAFDPSLVRITDVDRTGKKEREIGFTVDASMAGVGELEAVVTHNGHKVQTYRESIDEGRYRYTFNPGESGHYEVNATFNEEPIPGCPVVINVEDEIPTFITISFRSVEALNVNEKNHHFMLHMNGKQIDMNLLNIAIQAPSGEQVPAHLVTQPNGDYKVEWTPNVAGRHMVDVSFAGQQIQGSPFYIEVFDIARVRVDNFYNGNVNEPAGFTVDGTRAGKAEQTLMITSPSGRTVPFEIVEGRAGEHNVTYRPVEVGKHKIQVAYGGLDVNDTKQDSTYMDNLFIQNKIPHTWMTCSLDKKQGSTYMDNLFIQNKIPHTWMTCSLDKKQGSTYMDNLFIQNKIPHTWMTCSLDKKHDSTYMDDRVSNGNKTSPGTIAL</sequence>
<feature type="repeat" description="Filamin" evidence="3">
    <location>
        <begin position="330"/>
        <end position="423"/>
    </location>
</feature>
<evidence type="ECO:0000256" key="1">
    <source>
        <dbReference type="ARBA" id="ARBA00009238"/>
    </source>
</evidence>
<dbReference type="InterPro" id="IPR014756">
    <property type="entry name" value="Ig_E-set"/>
</dbReference>
<feature type="repeat" description="Filamin" evidence="3">
    <location>
        <begin position="1521"/>
        <end position="1613"/>
    </location>
</feature>
<feature type="repeat" description="Filamin" evidence="3">
    <location>
        <begin position="1343"/>
        <end position="1432"/>
    </location>
</feature>
<dbReference type="FunFam" id="1.10.418.10:FF:000068">
    <property type="entry name" value="Putative Filamin-A"/>
    <property type="match status" value="1"/>
</dbReference>
<dbReference type="Gene3D" id="2.60.40.10">
    <property type="entry name" value="Immunoglobulins"/>
    <property type="match status" value="17"/>
</dbReference>
<dbReference type="SMART" id="SM00557">
    <property type="entry name" value="IG_FLMN"/>
    <property type="match status" value="17"/>
</dbReference>
<dbReference type="Proteomes" id="UP000030746">
    <property type="component" value="Unassembled WGS sequence"/>
</dbReference>
<dbReference type="SUPFAM" id="SSF47576">
    <property type="entry name" value="Calponin-homology domain, CH-domain"/>
    <property type="match status" value="2"/>
</dbReference>
<evidence type="ECO:0000259" key="4">
    <source>
        <dbReference type="PROSITE" id="PS50021"/>
    </source>
</evidence>
<reference evidence="5 6" key="1">
    <citation type="journal article" date="2013" name="Nature">
        <title>Insights into bilaterian evolution from three spiralian genomes.</title>
        <authorList>
            <person name="Simakov O."/>
            <person name="Marletaz F."/>
            <person name="Cho S.J."/>
            <person name="Edsinger-Gonzales E."/>
            <person name="Havlak P."/>
            <person name="Hellsten U."/>
            <person name="Kuo D.H."/>
            <person name="Larsson T."/>
            <person name="Lv J."/>
            <person name="Arendt D."/>
            <person name="Savage R."/>
            <person name="Osoegawa K."/>
            <person name="de Jong P."/>
            <person name="Grimwood J."/>
            <person name="Chapman J.A."/>
            <person name="Shapiro H."/>
            <person name="Aerts A."/>
            <person name="Otillar R.P."/>
            <person name="Terry A.Y."/>
            <person name="Boore J.L."/>
            <person name="Grigoriev I.V."/>
            <person name="Lindberg D.R."/>
            <person name="Seaver E.C."/>
            <person name="Weisblat D.A."/>
            <person name="Putnam N.H."/>
            <person name="Rokhsar D.S."/>
        </authorList>
    </citation>
    <scope>NUCLEOTIDE SEQUENCE [LARGE SCALE GENOMIC DNA]</scope>
</reference>
<proteinExistence type="inferred from homology"/>
<dbReference type="HOGENOM" id="CLU_000783_0_0_1"/>
<dbReference type="SUPFAM" id="SSF81296">
    <property type="entry name" value="E set domains"/>
    <property type="match status" value="17"/>
</dbReference>